<dbReference type="InterPro" id="IPR027417">
    <property type="entry name" value="P-loop_NTPase"/>
</dbReference>
<dbReference type="Proteomes" id="UP000001410">
    <property type="component" value="Chromosome"/>
</dbReference>
<feature type="domain" description="Helicase/UvrB N-terminal" evidence="1">
    <location>
        <begin position="76"/>
        <end position="256"/>
    </location>
</feature>
<dbReference type="GO" id="GO:0015668">
    <property type="term" value="F:type III site-specific deoxyribonuclease activity"/>
    <property type="evidence" value="ECO:0007669"/>
    <property type="project" value="InterPro"/>
</dbReference>
<dbReference type="InterPro" id="IPR045572">
    <property type="entry name" value="RE_endonuc_C"/>
</dbReference>
<evidence type="ECO:0000313" key="3">
    <source>
        <dbReference type="EMBL" id="AAN83794.1"/>
    </source>
</evidence>
<name>A0A0H2VFD1_ECOL6</name>
<evidence type="ECO:0000313" key="4">
    <source>
        <dbReference type="Proteomes" id="UP000001410"/>
    </source>
</evidence>
<dbReference type="EMBL" id="AE014075">
    <property type="protein sequence ID" value="AAN83794.1"/>
    <property type="molecule type" value="Genomic_DNA"/>
</dbReference>
<protein>
    <submittedName>
        <fullName evidence="3">Uncharacterized protein</fullName>
    </submittedName>
</protein>
<sequence length="1023" mass="115554">MKLKFKHQPYQAAAVQAVVDIFQGQPPASDAAMSYRLDPGNTKNGMGDLFAVDTGFKNAELTLSEVALLDNIQQVQRQQNLPLSESLVKTKVAKLNLDIEMETGTGKTYCYIKTVFELNKQYGWSKFVIVVPSIAIREGVAKSLEITAEHFQETYHKKARFFIYNSKQLHHLESFSSDAGINVMVINVQAFNATGKDNRRIYEALDDFQSRRPIDVISANRPILILDEPQRMEGGKTLDSLANFNPLMVLRYSATHKTTHNKIHRLDALDAYNQKLVKKIEVRGISVKGLAGTNAYLYLQSIEISNKKPPVAVVEFEQKLSGGNIKRVTRKLGKGDNLFVLSNELDQYRDGFVVSDINANTDTLSFTNGVELTVGDVIGDISEIALRRIQIRETIKAHFDKEMELFDKGVKVLSLFFIDEVARYRDYSAVDEKGEYAKIFEEEYAKHIQEVFDNGFMEGDAPYAKYLRRIAADKTHSGYFSIDKKSKRLTDPKAAARGENAGLSDDVDAYDLILKDKERLLSLAEPVRFIFSHSALREGWDNPNVFVICTLKHSDNTISRRQEVGRGLRLSVNQNGERMDHPSIVHDINVLTVVASESYKDFVTALQKDISDSLSARPRVADKAYFTGKMLNTKEGPITVSDDQATDIEFYLIQNGYVDKKRNITEKYHQAKKDGTLEALPDELQPYAEQVFQLINSVFSESQLMQVEDGRKPKRLQTNANFEKQEFKALWGRINRKATYSVLFDDVELVNNAIKALNDKNAGLRVTPLQYTIHRGKQADTATYDDLKKGIAFELKVTETESHTASIHSAVQYDLIGKLSEGTLLTRRTIAEILKGLHADVFAQFKSNPESFIAEVIRLVNEQKANVIIEHLAYDTLEDKFDLDIFTTGQSKQDLSKAGNKLQNHIYDYVLTDSAIERKFVEELDTSKDVVVYAKLPRGFLIPTPVGDYNPDWAISFKEGSVKHVYFVAETKGSMSSLDLRPIEATKIKCARKFFDAVNKTFAPENVKYDVVDSFSKLMEVVK</sequence>
<dbReference type="Gene3D" id="3.40.50.300">
    <property type="entry name" value="P-loop containing nucleotide triphosphate hydrolases"/>
    <property type="match status" value="2"/>
</dbReference>
<dbReference type="SMR" id="A0A0H2VFD1"/>
<proteinExistence type="predicted"/>
<dbReference type="STRING" id="199310.c5372"/>
<dbReference type="KEGG" id="ecc:c5372"/>
<evidence type="ECO:0000259" key="1">
    <source>
        <dbReference type="Pfam" id="PF04851"/>
    </source>
</evidence>
<dbReference type="SUPFAM" id="SSF52540">
    <property type="entry name" value="P-loop containing nucleoside triphosphate hydrolases"/>
    <property type="match status" value="2"/>
</dbReference>
<organism evidence="3 4">
    <name type="scientific">Escherichia coli O6:H1 (strain CFT073 / ATCC 700928 / UPEC)</name>
    <dbReference type="NCBI Taxonomy" id="199310"/>
    <lineage>
        <taxon>Bacteria</taxon>
        <taxon>Pseudomonadati</taxon>
        <taxon>Pseudomonadota</taxon>
        <taxon>Gammaproteobacteria</taxon>
        <taxon>Enterobacterales</taxon>
        <taxon>Enterobacteriaceae</taxon>
        <taxon>Escherichia</taxon>
    </lineage>
</organism>
<dbReference type="GO" id="GO:0005524">
    <property type="term" value="F:ATP binding"/>
    <property type="evidence" value="ECO:0007669"/>
    <property type="project" value="InterPro"/>
</dbReference>
<dbReference type="REBASE" id="6718">
    <property type="entry name" value="EcoCFTIIP"/>
</dbReference>
<evidence type="ECO:0000259" key="2">
    <source>
        <dbReference type="Pfam" id="PF19778"/>
    </source>
</evidence>
<keyword evidence="4" id="KW-1185">Reference proteome</keyword>
<dbReference type="GO" id="GO:0003677">
    <property type="term" value="F:DNA binding"/>
    <property type="evidence" value="ECO:0007669"/>
    <property type="project" value="InterPro"/>
</dbReference>
<reference evidence="3 4" key="1">
    <citation type="journal article" date="2002" name="Proc. Natl. Acad. Sci. U.S.A.">
        <title>Extensive mosaic structure revealed by the complete genome sequence of uropathogenic Escherichia coli.</title>
        <authorList>
            <person name="Welch R.A."/>
            <person name="Burland V."/>
            <person name="Plunkett G.III."/>
            <person name="Redford P."/>
            <person name="Roesch P."/>
            <person name="Rasko D."/>
            <person name="Buckles E.L."/>
            <person name="Liou S.R."/>
            <person name="Boutin A."/>
            <person name="Hackett J."/>
            <person name="Stroud D."/>
            <person name="Mayhew G.F."/>
            <person name="Rose D.J."/>
            <person name="Zhou S."/>
            <person name="Schwartz D.C."/>
            <person name="Perna N.T."/>
            <person name="Mobley H.L."/>
            <person name="Donnenberg M.S."/>
            <person name="Blattner F.R."/>
        </authorList>
    </citation>
    <scope>NUCLEOTIDE SEQUENCE [LARGE SCALE GENOMIC DNA]</scope>
    <source>
        <strain evidence="4">CFT073 / ATCC 700928 / UPEC</strain>
    </source>
</reference>
<dbReference type="eggNOG" id="COG3587">
    <property type="taxonomic scope" value="Bacteria"/>
</dbReference>
<gene>
    <name evidence="3" type="ordered locus">c5372</name>
</gene>
<dbReference type="Pfam" id="PF04851">
    <property type="entry name" value="ResIII"/>
    <property type="match status" value="1"/>
</dbReference>
<dbReference type="InterPro" id="IPR006935">
    <property type="entry name" value="Helicase/UvrB_N"/>
</dbReference>
<dbReference type="Pfam" id="PF19778">
    <property type="entry name" value="RE_endonuc"/>
    <property type="match status" value="1"/>
</dbReference>
<feature type="domain" description="Type III restriction enzyme C-terminal endonuclease" evidence="2">
    <location>
        <begin position="904"/>
        <end position="1013"/>
    </location>
</feature>
<accession>A0A0H2VFD1</accession>
<dbReference type="RefSeq" id="WP_000768220.1">
    <property type="nucleotide sequence ID" value="NC_004431.1"/>
</dbReference>
<dbReference type="AlphaFoldDB" id="A0A0H2VFD1"/>
<dbReference type="HOGENOM" id="CLU_011799_0_0_6"/>